<accession>A0AA96WLC5</accession>
<dbReference type="Pfam" id="PF03476">
    <property type="entry name" value="MOSC_N"/>
    <property type="match status" value="1"/>
</dbReference>
<dbReference type="AlphaFoldDB" id="A0AA96WLC5"/>
<dbReference type="SUPFAM" id="SSF141673">
    <property type="entry name" value="MOSC N-terminal domain-like"/>
    <property type="match status" value="1"/>
</dbReference>
<protein>
    <submittedName>
        <fullName evidence="2">MOSC domain-containing protein</fullName>
    </submittedName>
</protein>
<dbReference type="GO" id="GO:0030170">
    <property type="term" value="F:pyridoxal phosphate binding"/>
    <property type="evidence" value="ECO:0007669"/>
    <property type="project" value="InterPro"/>
</dbReference>
<evidence type="ECO:0000259" key="1">
    <source>
        <dbReference type="PROSITE" id="PS51340"/>
    </source>
</evidence>
<dbReference type="PANTHER" id="PTHR14237:SF19">
    <property type="entry name" value="MITOCHONDRIAL AMIDOXIME REDUCING COMPONENT 1"/>
    <property type="match status" value="1"/>
</dbReference>
<evidence type="ECO:0000313" key="2">
    <source>
        <dbReference type="EMBL" id="WNZ23486.1"/>
    </source>
</evidence>
<dbReference type="EMBL" id="CP053586">
    <property type="protein sequence ID" value="WNZ23486.1"/>
    <property type="molecule type" value="Genomic_DNA"/>
</dbReference>
<dbReference type="GO" id="GO:0030151">
    <property type="term" value="F:molybdenum ion binding"/>
    <property type="evidence" value="ECO:0007669"/>
    <property type="project" value="InterPro"/>
</dbReference>
<dbReference type="SUPFAM" id="SSF50800">
    <property type="entry name" value="PK beta-barrel domain-like"/>
    <property type="match status" value="1"/>
</dbReference>
<dbReference type="PROSITE" id="PS51340">
    <property type="entry name" value="MOSC"/>
    <property type="match status" value="1"/>
</dbReference>
<sequence>MSPETPSPTLSAIYIYPIKSCRGFAVNSAELDNWGFRFDRNWMLVTPNGRFITQRDVPQMALIETAIEAEALHLKAPGQSGLELPLSPVGGTGMEVEVWGDRCLAIDQGDGVATWFSQFLGIECRLVRLGEAYNRPVKRRTTAQVSFADGYPLLLISEASLADLNQRLPEPIPMNRFRPNLVVSGCDAYAEDTWQQIRIGPVMFDLVKPCERCVITTTDQATGRRESKEPLKTLATYRRNKGGVIFGQNVIHRQQGKVQIGSRVEVLAIALASSISVSGV</sequence>
<dbReference type="InterPro" id="IPR005303">
    <property type="entry name" value="MOCOS_middle"/>
</dbReference>
<dbReference type="PANTHER" id="PTHR14237">
    <property type="entry name" value="MOLYBDOPTERIN COFACTOR SULFURASE MOSC"/>
    <property type="match status" value="1"/>
</dbReference>
<dbReference type="Pfam" id="PF03473">
    <property type="entry name" value="MOSC"/>
    <property type="match status" value="1"/>
</dbReference>
<reference evidence="2" key="1">
    <citation type="submission" date="2020-05" db="EMBL/GenBank/DDBJ databases">
        <authorList>
            <person name="Zhu T."/>
            <person name="Keshari N."/>
            <person name="Lu X."/>
        </authorList>
    </citation>
    <scope>NUCLEOTIDE SEQUENCE</scope>
    <source>
        <strain evidence="2">NK1-12</strain>
    </source>
</reference>
<dbReference type="InterPro" id="IPR011037">
    <property type="entry name" value="Pyrv_Knase-like_insert_dom_sf"/>
</dbReference>
<gene>
    <name evidence="2" type="ORF">HJG54_11910</name>
</gene>
<dbReference type="GO" id="GO:0003824">
    <property type="term" value="F:catalytic activity"/>
    <property type="evidence" value="ECO:0007669"/>
    <property type="project" value="InterPro"/>
</dbReference>
<name>A0AA96WLC5_9CYAN</name>
<proteinExistence type="predicted"/>
<feature type="domain" description="MOSC" evidence="1">
    <location>
        <begin position="124"/>
        <end position="267"/>
    </location>
</feature>
<dbReference type="RefSeq" id="WP_316435167.1">
    <property type="nucleotide sequence ID" value="NZ_CP053586.1"/>
</dbReference>
<dbReference type="InterPro" id="IPR005302">
    <property type="entry name" value="MoCF_Sase_C"/>
</dbReference>
<organism evidence="2">
    <name type="scientific">Leptolyngbya sp. NK1-12</name>
    <dbReference type="NCBI Taxonomy" id="2547451"/>
    <lineage>
        <taxon>Bacteria</taxon>
        <taxon>Bacillati</taxon>
        <taxon>Cyanobacteriota</taxon>
        <taxon>Cyanophyceae</taxon>
        <taxon>Leptolyngbyales</taxon>
        <taxon>Leptolyngbyaceae</taxon>
        <taxon>Leptolyngbya group</taxon>
        <taxon>Leptolyngbya</taxon>
    </lineage>
</organism>